<protein>
    <recommendedName>
        <fullName evidence="6">Ankyrin</fullName>
    </recommendedName>
</protein>
<dbReference type="Pfam" id="PF12796">
    <property type="entry name" value="Ank_2"/>
    <property type="match status" value="1"/>
</dbReference>
<evidence type="ECO:0008006" key="6">
    <source>
        <dbReference type="Google" id="ProtNLM"/>
    </source>
</evidence>
<evidence type="ECO:0000313" key="5">
    <source>
        <dbReference type="Proteomes" id="UP001221757"/>
    </source>
</evidence>
<dbReference type="PROSITE" id="PS50088">
    <property type="entry name" value="ANK_REPEAT"/>
    <property type="match status" value="1"/>
</dbReference>
<keyword evidence="2 3" id="KW-0040">ANK repeat</keyword>
<evidence type="ECO:0000256" key="2">
    <source>
        <dbReference type="ARBA" id="ARBA00023043"/>
    </source>
</evidence>
<evidence type="ECO:0000313" key="4">
    <source>
        <dbReference type="EMBL" id="KAJ7629610.1"/>
    </source>
</evidence>
<evidence type="ECO:0000256" key="1">
    <source>
        <dbReference type="ARBA" id="ARBA00022737"/>
    </source>
</evidence>
<dbReference type="PANTHER" id="PTHR24198">
    <property type="entry name" value="ANKYRIN REPEAT AND PROTEIN KINASE DOMAIN-CONTAINING PROTEIN"/>
    <property type="match status" value="1"/>
</dbReference>
<dbReference type="AlphaFoldDB" id="A0AAD7FN11"/>
<dbReference type="Proteomes" id="UP001221757">
    <property type="component" value="Unassembled WGS sequence"/>
</dbReference>
<accession>A0AAD7FN11</accession>
<gene>
    <name evidence="4" type="ORF">B0H17DRAFT_962776</name>
</gene>
<dbReference type="InterPro" id="IPR036770">
    <property type="entry name" value="Ankyrin_rpt-contain_sf"/>
</dbReference>
<sequence>GTYGTALQAASANGHIAVVQLLLDNRTDRDKEEYINIVGGCYGSALCAACANGKVEVTKLLMAGGAKAELDVGEKFGSPLHVASLVGSTEIITLLLENLGDRDLNSECEFTGIV</sequence>
<proteinExistence type="predicted"/>
<comment type="caution">
    <text evidence="4">The sequence shown here is derived from an EMBL/GenBank/DDBJ whole genome shotgun (WGS) entry which is preliminary data.</text>
</comment>
<dbReference type="EMBL" id="JARKIE010000536">
    <property type="protein sequence ID" value="KAJ7629610.1"/>
    <property type="molecule type" value="Genomic_DNA"/>
</dbReference>
<dbReference type="InterPro" id="IPR002110">
    <property type="entry name" value="Ankyrin_rpt"/>
</dbReference>
<reference evidence="4" key="1">
    <citation type="submission" date="2023-03" db="EMBL/GenBank/DDBJ databases">
        <title>Massive genome expansion in bonnet fungi (Mycena s.s.) driven by repeated elements and novel gene families across ecological guilds.</title>
        <authorList>
            <consortium name="Lawrence Berkeley National Laboratory"/>
            <person name="Harder C.B."/>
            <person name="Miyauchi S."/>
            <person name="Viragh M."/>
            <person name="Kuo A."/>
            <person name="Thoen E."/>
            <person name="Andreopoulos B."/>
            <person name="Lu D."/>
            <person name="Skrede I."/>
            <person name="Drula E."/>
            <person name="Henrissat B."/>
            <person name="Morin E."/>
            <person name="Kohler A."/>
            <person name="Barry K."/>
            <person name="LaButti K."/>
            <person name="Morin E."/>
            <person name="Salamov A."/>
            <person name="Lipzen A."/>
            <person name="Mereny Z."/>
            <person name="Hegedus B."/>
            <person name="Baldrian P."/>
            <person name="Stursova M."/>
            <person name="Weitz H."/>
            <person name="Taylor A."/>
            <person name="Grigoriev I.V."/>
            <person name="Nagy L.G."/>
            <person name="Martin F."/>
            <person name="Kauserud H."/>
        </authorList>
    </citation>
    <scope>NUCLEOTIDE SEQUENCE</scope>
    <source>
        <strain evidence="4">CBHHK067</strain>
    </source>
</reference>
<dbReference type="PANTHER" id="PTHR24198:SF194">
    <property type="entry name" value="INVERSIN-A"/>
    <property type="match status" value="1"/>
</dbReference>
<feature type="repeat" description="ANK" evidence="3">
    <location>
        <begin position="75"/>
        <end position="107"/>
    </location>
</feature>
<dbReference type="SUPFAM" id="SSF48403">
    <property type="entry name" value="Ankyrin repeat"/>
    <property type="match status" value="1"/>
</dbReference>
<keyword evidence="5" id="KW-1185">Reference proteome</keyword>
<organism evidence="4 5">
    <name type="scientific">Mycena rosella</name>
    <name type="common">Pink bonnet</name>
    <name type="synonym">Agaricus rosellus</name>
    <dbReference type="NCBI Taxonomy" id="1033263"/>
    <lineage>
        <taxon>Eukaryota</taxon>
        <taxon>Fungi</taxon>
        <taxon>Dikarya</taxon>
        <taxon>Basidiomycota</taxon>
        <taxon>Agaricomycotina</taxon>
        <taxon>Agaricomycetes</taxon>
        <taxon>Agaricomycetidae</taxon>
        <taxon>Agaricales</taxon>
        <taxon>Marasmiineae</taxon>
        <taxon>Mycenaceae</taxon>
        <taxon>Mycena</taxon>
    </lineage>
</organism>
<evidence type="ECO:0000256" key="3">
    <source>
        <dbReference type="PROSITE-ProRule" id="PRU00023"/>
    </source>
</evidence>
<name>A0AAD7FN11_MYCRO</name>
<feature type="non-terminal residue" evidence="4">
    <location>
        <position position="114"/>
    </location>
</feature>
<keyword evidence="1" id="KW-0677">Repeat</keyword>
<dbReference type="Gene3D" id="1.25.40.20">
    <property type="entry name" value="Ankyrin repeat-containing domain"/>
    <property type="match status" value="1"/>
</dbReference>
<dbReference type="SMART" id="SM00248">
    <property type="entry name" value="ANK"/>
    <property type="match status" value="3"/>
</dbReference>